<feature type="domain" description="CobW/HypB/UreG nucleotide-binding" evidence="2">
    <location>
        <begin position="5"/>
        <end position="154"/>
    </location>
</feature>
<dbReference type="PANTHER" id="PTHR13748:SF62">
    <property type="entry name" value="COBW DOMAIN-CONTAINING PROTEIN"/>
    <property type="match status" value="1"/>
</dbReference>
<dbReference type="Gene3D" id="3.40.50.300">
    <property type="entry name" value="P-loop containing nucleotide triphosphate hydrolases"/>
    <property type="match status" value="1"/>
</dbReference>
<comment type="function">
    <text evidence="1">Zinc chaperone that directly transfers zinc cofactor to target proteins, thereby activating them. Zinc is transferred from the CXCC motif in the GTPase domain to the zinc binding site in target proteins in a process requiring GTP hydrolysis.</text>
</comment>
<dbReference type="Pfam" id="PF02492">
    <property type="entry name" value="cobW"/>
    <property type="match status" value="1"/>
</dbReference>
<dbReference type="PANTHER" id="PTHR13748">
    <property type="entry name" value="COBW-RELATED"/>
    <property type="match status" value="1"/>
</dbReference>
<dbReference type="InterPro" id="IPR011629">
    <property type="entry name" value="CobW-like_C"/>
</dbReference>
<dbReference type="AlphaFoldDB" id="A0A6P0CB08"/>
<name>A0A6P0CB08_9RHOB</name>
<comment type="caution">
    <text evidence="4">The sequence shown here is derived from an EMBL/GenBank/DDBJ whole genome shotgun (WGS) entry which is preliminary data.</text>
</comment>
<dbReference type="InterPro" id="IPR027417">
    <property type="entry name" value="P-loop_NTPase"/>
</dbReference>
<gene>
    <name evidence="4" type="ORF">GV827_13520</name>
</gene>
<dbReference type="Pfam" id="PF07683">
    <property type="entry name" value="CobW_C"/>
    <property type="match status" value="1"/>
</dbReference>
<keyword evidence="5" id="KW-1185">Reference proteome</keyword>
<dbReference type="InterPro" id="IPR003495">
    <property type="entry name" value="CobW/HypB/UreG_nucleotide-bd"/>
</dbReference>
<evidence type="ECO:0000313" key="4">
    <source>
        <dbReference type="EMBL" id="NEK23421.1"/>
    </source>
</evidence>
<feature type="domain" description="CobW C-terminal" evidence="3">
    <location>
        <begin position="205"/>
        <end position="264"/>
    </location>
</feature>
<protein>
    <submittedName>
        <fullName evidence="4">GTP-binding protein</fullName>
    </submittedName>
</protein>
<dbReference type="GO" id="GO:0005737">
    <property type="term" value="C:cytoplasm"/>
    <property type="evidence" value="ECO:0007669"/>
    <property type="project" value="TreeGrafter"/>
</dbReference>
<dbReference type="RefSeq" id="WP_164354349.1">
    <property type="nucleotide sequence ID" value="NZ_JAABNT010000008.1"/>
</dbReference>
<dbReference type="CDD" id="cd03112">
    <property type="entry name" value="CobW-like"/>
    <property type="match status" value="1"/>
</dbReference>
<sequence length="293" mass="31669">MNQLPLTVISGYLGAGKTTLINALLADPHGLRLMVLVNDFGAINIDKALIEAEDENVLALTNGCVCCTMGADLFMALGDVLDRTPQPDHLIIEASGIANPKAIANTAIAEPDLRYAGIVTLVDALNITDLLSDALVAPQVHEQIAAADLLIQTKRTDRDPQLDALFIKNGLQLPEIIEPNVISLLTLDVSAPKTGPTEARHPDYVSWHHRSTDIIAHDRLISAIAHRPEGLYRAKGYVRTEQGSFALHIVGNHSDLGPVSEVSRTEVVGLGVGRRITREDIQNWWLQSVASSI</sequence>
<dbReference type="InterPro" id="IPR051316">
    <property type="entry name" value="Zinc-reg_GTPase_activator"/>
</dbReference>
<dbReference type="EMBL" id="JAABNT010000008">
    <property type="protein sequence ID" value="NEK23421.1"/>
    <property type="molecule type" value="Genomic_DNA"/>
</dbReference>
<evidence type="ECO:0000259" key="2">
    <source>
        <dbReference type="Pfam" id="PF02492"/>
    </source>
</evidence>
<dbReference type="SUPFAM" id="SSF52540">
    <property type="entry name" value="P-loop containing nucleoside triphosphate hydrolases"/>
    <property type="match status" value="1"/>
</dbReference>
<evidence type="ECO:0000313" key="5">
    <source>
        <dbReference type="Proteomes" id="UP000468591"/>
    </source>
</evidence>
<evidence type="ECO:0000259" key="3">
    <source>
        <dbReference type="Pfam" id="PF07683"/>
    </source>
</evidence>
<organism evidence="4 5">
    <name type="scientific">Sulfitobacter sediminilitoris</name>
    <dbReference type="NCBI Taxonomy" id="2698830"/>
    <lineage>
        <taxon>Bacteria</taxon>
        <taxon>Pseudomonadati</taxon>
        <taxon>Pseudomonadota</taxon>
        <taxon>Alphaproteobacteria</taxon>
        <taxon>Rhodobacterales</taxon>
        <taxon>Roseobacteraceae</taxon>
        <taxon>Sulfitobacter</taxon>
    </lineage>
</organism>
<proteinExistence type="predicted"/>
<evidence type="ECO:0000256" key="1">
    <source>
        <dbReference type="ARBA" id="ARBA00045658"/>
    </source>
</evidence>
<reference evidence="4 5" key="1">
    <citation type="submission" date="2020-01" db="EMBL/GenBank/DDBJ databases">
        <title>Sulfitobacter sediminilitoris sp. nov., isolated from a tidal flat.</title>
        <authorList>
            <person name="Park S."/>
            <person name="Yoon J.-H."/>
        </authorList>
    </citation>
    <scope>NUCLEOTIDE SEQUENCE [LARGE SCALE GENOMIC DNA]</scope>
    <source>
        <strain evidence="4 5">JBTF-M27</strain>
    </source>
</reference>
<accession>A0A6P0CB08</accession>
<dbReference type="Proteomes" id="UP000468591">
    <property type="component" value="Unassembled WGS sequence"/>
</dbReference>